<dbReference type="eggNOG" id="COG0438">
    <property type="taxonomic scope" value="Bacteria"/>
</dbReference>
<accession>A0A086Z1Y4</accession>
<evidence type="ECO:0000256" key="2">
    <source>
        <dbReference type="ARBA" id="ARBA00022676"/>
    </source>
</evidence>
<dbReference type="AlphaFoldDB" id="A0A086Z1Y4"/>
<keyword evidence="3 4" id="KW-0808">Transferase</keyword>
<keyword evidence="5" id="KW-1185">Reference proteome</keyword>
<gene>
    <name evidence="4" type="ORF">BACT_1238</name>
</gene>
<protein>
    <submittedName>
        <fullName evidence="4">Glycosyltransferase, group 1 family protein</fullName>
        <ecNumber evidence="4">2.4.1.250</ecNumber>
    </submittedName>
</protein>
<evidence type="ECO:0000256" key="1">
    <source>
        <dbReference type="ARBA" id="ARBA00009481"/>
    </source>
</evidence>
<comment type="similarity">
    <text evidence="1">Belongs to the glycosyltransferase group 1 family. Glycosyltransferase 4 subfamily.</text>
</comment>
<comment type="caution">
    <text evidence="4">The sequence shown here is derived from an EMBL/GenBank/DDBJ whole genome shotgun (WGS) entry which is preliminary data.</text>
</comment>
<sequence>MLKLFDVDESVSAAIEKLSPRLRALVLAALNYHSLIQPGRELSYRLYMGERWQYPRLTDTSTLSGDLTERAGLTPFLEFRAKSAADPSSEFSPHYFEGQQQIIDRNVRYILLSPDGATDEDIEAKQTVKLASKVYRACETYAPVAFDYIREAQRSHREKQSYQPIVPFVPQDLSSAEVAQRLHHPYFDIKPNKPREGAPKAVLVGMHWLQAGGAERWGLETIDLVKRAGMTPIVITNMDSHQPWISKPELEGALVICLTFPMQERPGDEPLLRSIFEQFDVRGTLIHHNQWLYDRLWWIKRYYPQTRIVDSLHILEYRYRGGYPNQAVSRDAYIDLHHVISPQLENWLVERHGISQSKIVMAPLVGLTADTGRDTIKARQQPGQLCVAFVGRVTRQKRPEAFIRIVQILEHAHPGAYHFIMHGNGDLDGEVNNIIEHAGLTDVIERRGLNQSVEDTYQEADLLLVSSVNEGITLTTIEAISAGLPVLSADVGSQSTLIPVQGLLPRRTADLIAAAVRSMEHIREHEEDRERLWQVENARLTSFFGQQSANRYFQNMLKEWAQ</sequence>
<dbReference type="STRING" id="1437605.AB656_04815"/>
<dbReference type="KEGG" id="bact:AB656_04815"/>
<keyword evidence="2 4" id="KW-0328">Glycosyltransferase</keyword>
<proteinExistence type="inferred from homology"/>
<evidence type="ECO:0000313" key="5">
    <source>
        <dbReference type="Proteomes" id="UP000029015"/>
    </source>
</evidence>
<dbReference type="GO" id="GO:0102710">
    <property type="term" value="F:D-inositol-3-phosphate glycosyltransferase activity"/>
    <property type="evidence" value="ECO:0007669"/>
    <property type="project" value="UniProtKB-EC"/>
</dbReference>
<evidence type="ECO:0000313" key="4">
    <source>
        <dbReference type="EMBL" id="KFI40534.1"/>
    </source>
</evidence>
<name>A0A086Z1Y4_9BIFI</name>
<dbReference type="Pfam" id="PF13692">
    <property type="entry name" value="Glyco_trans_1_4"/>
    <property type="match status" value="1"/>
</dbReference>
<dbReference type="EC" id="2.4.1.250" evidence="4"/>
<dbReference type="PATRIC" id="fig|1437605.7.peg.987"/>
<reference evidence="4 5" key="1">
    <citation type="submission" date="2014-03" db="EMBL/GenBank/DDBJ databases">
        <title>Genomics of Bifidobacteria.</title>
        <authorList>
            <person name="Ventura M."/>
            <person name="Milani C."/>
            <person name="Lugli G.A."/>
        </authorList>
    </citation>
    <scope>NUCLEOTIDE SEQUENCE [LARGE SCALE GENOMIC DNA]</scope>
    <source>
        <strain evidence="4 5">DSM 22766</strain>
    </source>
</reference>
<dbReference type="RefSeq" id="WP_033503639.1">
    <property type="nucleotide sequence ID" value="NZ_CP011786.1"/>
</dbReference>
<organism evidence="4 5">
    <name type="scientific">Bifidobacterium actinocoloniiforme DSM 22766</name>
    <dbReference type="NCBI Taxonomy" id="1437605"/>
    <lineage>
        <taxon>Bacteria</taxon>
        <taxon>Bacillati</taxon>
        <taxon>Actinomycetota</taxon>
        <taxon>Actinomycetes</taxon>
        <taxon>Bifidobacteriales</taxon>
        <taxon>Bifidobacteriaceae</taxon>
        <taxon>Bifidobacterium</taxon>
    </lineage>
</organism>
<dbReference type="SUPFAM" id="SSF53756">
    <property type="entry name" value="UDP-Glycosyltransferase/glycogen phosphorylase"/>
    <property type="match status" value="1"/>
</dbReference>
<dbReference type="Gene3D" id="3.40.50.2000">
    <property type="entry name" value="Glycogen Phosphorylase B"/>
    <property type="match status" value="2"/>
</dbReference>
<dbReference type="PANTHER" id="PTHR12526">
    <property type="entry name" value="GLYCOSYLTRANSFERASE"/>
    <property type="match status" value="1"/>
</dbReference>
<dbReference type="PANTHER" id="PTHR12526:SF640">
    <property type="entry name" value="COLANIC ACID BIOSYNTHESIS GLYCOSYLTRANSFERASE WCAL-RELATED"/>
    <property type="match status" value="1"/>
</dbReference>
<dbReference type="Proteomes" id="UP000029015">
    <property type="component" value="Unassembled WGS sequence"/>
</dbReference>
<dbReference type="EMBL" id="JGYK01000001">
    <property type="protein sequence ID" value="KFI40534.1"/>
    <property type="molecule type" value="Genomic_DNA"/>
</dbReference>
<evidence type="ECO:0000256" key="3">
    <source>
        <dbReference type="ARBA" id="ARBA00022679"/>
    </source>
</evidence>